<dbReference type="AlphaFoldDB" id="A0A6L7I116"/>
<evidence type="ECO:0000313" key="1">
    <source>
        <dbReference type="EMBL" id="MXR70257.1"/>
    </source>
</evidence>
<evidence type="ECO:0000313" key="2">
    <source>
        <dbReference type="Proteomes" id="UP000474778"/>
    </source>
</evidence>
<dbReference type="Proteomes" id="UP000474778">
    <property type="component" value="Unassembled WGS sequence"/>
</dbReference>
<organism evidence="1 2">
    <name type="scientific">Shewanella insulae</name>
    <dbReference type="NCBI Taxonomy" id="2681496"/>
    <lineage>
        <taxon>Bacteria</taxon>
        <taxon>Pseudomonadati</taxon>
        <taxon>Pseudomonadota</taxon>
        <taxon>Gammaproteobacteria</taxon>
        <taxon>Alteromonadales</taxon>
        <taxon>Shewanellaceae</taxon>
        <taxon>Shewanella</taxon>
    </lineage>
</organism>
<accession>A0A6L7I116</accession>
<protein>
    <recommendedName>
        <fullName evidence="3">NRDE family protein</fullName>
    </recommendedName>
</protein>
<dbReference type="PANTHER" id="PTHR17985">
    <property type="entry name" value="SER/THR-RICH PROTEIN T10 IN DGCR REGION"/>
    <property type="match status" value="1"/>
</dbReference>
<name>A0A6L7I116_9GAMM</name>
<keyword evidence="2" id="KW-1185">Reference proteome</keyword>
<sequence>MCILFVALEVHPQYPLILCANRDEFHHRPTEPAHFWPPDNRLLAGKDLEAGGSWLGVNRQGELAALTNIRAPELHEANRHSRGDLVIKALTQSQTMTTSWLREHSQHYNPFNLLFGKDLELYCYHSVSKTVKPLSPGFHAISNGALDDIWPKMAQGTQALEREINKSGEIDVQALLTIMTDERQAPDEDLPQTGVALEWERLLSSIYIKHPEYGTRSTSILLRDKQGRCEFVEVRYDGKGRNLGRQVFKFQTGPEQGAEVNGESPKTA</sequence>
<proteinExistence type="predicted"/>
<dbReference type="Pfam" id="PF05742">
    <property type="entry name" value="TANGO2"/>
    <property type="match status" value="1"/>
</dbReference>
<dbReference type="RefSeq" id="WP_160798177.1">
    <property type="nucleotide sequence ID" value="NZ_WRPA01000017.1"/>
</dbReference>
<evidence type="ECO:0008006" key="3">
    <source>
        <dbReference type="Google" id="ProtNLM"/>
    </source>
</evidence>
<gene>
    <name evidence="1" type="ORF">GNT65_16490</name>
</gene>
<dbReference type="InterPro" id="IPR008551">
    <property type="entry name" value="TANGO2"/>
</dbReference>
<comment type="caution">
    <text evidence="1">The sequence shown here is derived from an EMBL/GenBank/DDBJ whole genome shotgun (WGS) entry which is preliminary data.</text>
</comment>
<reference evidence="1 2" key="1">
    <citation type="submission" date="2019-12" db="EMBL/GenBank/DDBJ databases">
        <title>Shewanella insulae sp. nov., isolated from a tidal flat.</title>
        <authorList>
            <person name="Yoon J.-H."/>
        </authorList>
    </citation>
    <scope>NUCLEOTIDE SEQUENCE [LARGE SCALE GENOMIC DNA]</scope>
    <source>
        <strain evidence="1 2">JBTF-M18</strain>
    </source>
</reference>
<dbReference type="PANTHER" id="PTHR17985:SF8">
    <property type="entry name" value="TRANSPORT AND GOLGI ORGANIZATION PROTEIN 2 HOMOLOG"/>
    <property type="match status" value="1"/>
</dbReference>
<dbReference type="EMBL" id="WRPA01000017">
    <property type="protein sequence ID" value="MXR70257.1"/>
    <property type="molecule type" value="Genomic_DNA"/>
</dbReference>